<evidence type="ECO:0000256" key="2">
    <source>
        <dbReference type="ARBA" id="ARBA00005070"/>
    </source>
</evidence>
<dbReference type="RefSeq" id="WP_073595072.1">
    <property type="nucleotide sequence ID" value="NZ_MRCE01000018.1"/>
</dbReference>
<dbReference type="CDD" id="cd02605">
    <property type="entry name" value="HAD_SPP"/>
    <property type="match status" value="1"/>
</dbReference>
<comment type="similarity">
    <text evidence="3">Belongs to the sucrose phosphatase family.</text>
</comment>
<evidence type="ECO:0000259" key="7">
    <source>
        <dbReference type="Pfam" id="PF05116"/>
    </source>
</evidence>
<dbReference type="EMBL" id="MRCE01000018">
    <property type="protein sequence ID" value="OKH36077.1"/>
    <property type="molecule type" value="Genomic_DNA"/>
</dbReference>
<keyword evidence="5" id="KW-0378">Hydrolase</keyword>
<dbReference type="OrthoDB" id="7847955at2"/>
<sequence length="249" mass="28286">MAKFLFVTDLDNTLVGDDQALEELNKKLKQHRQEYDTKIVYTTGRSLTLYHKLTEEKHLLVPDALVTAVGTEIYFDLDDGPDPTWTEQMAIGWDRELVINTASHFADLTPQPETEQRPFKVSYFLAEVVAADVLSELEDLLQKRGLNVRLIYSGGKDLDIIPKRGNKGSAMQFLREKWEITPSQTVVCGDSGNDIALFSVDQEKGIIVGNAQPELLRWFEINPANYRYLAKSHYAAGILEGLYYFGFFE</sequence>
<comment type="pathway">
    <text evidence="2">Glycan biosynthesis; sucrose biosynthesis; sucrose from D-fructose 6-phosphate and UDP-alpha-D-glucose: step 2/2.</text>
</comment>
<dbReference type="InterPro" id="IPR006380">
    <property type="entry name" value="SPP-like_dom"/>
</dbReference>
<dbReference type="InterPro" id="IPR012847">
    <property type="entry name" value="Sucrose_phosphatase_pln/cyn"/>
</dbReference>
<dbReference type="InterPro" id="IPR006379">
    <property type="entry name" value="HAD-SF_hydro_IIB"/>
</dbReference>
<evidence type="ECO:0000256" key="6">
    <source>
        <dbReference type="ARBA" id="ARBA00048036"/>
    </source>
</evidence>
<dbReference type="EC" id="3.1.3.24" evidence="4"/>
<dbReference type="Gene3D" id="3.40.50.1000">
    <property type="entry name" value="HAD superfamily/HAD-like"/>
    <property type="match status" value="1"/>
</dbReference>
<dbReference type="STRING" id="454136.NIES2119_18865"/>
<comment type="caution">
    <text evidence="8">The sequence shown here is derived from an EMBL/GenBank/DDBJ whole genome shotgun (WGS) entry which is preliminary data.</text>
</comment>
<name>A0A1U7IGD7_9CYAN</name>
<feature type="domain" description="Sucrose phosphatase-like" evidence="7">
    <location>
        <begin position="3"/>
        <end position="246"/>
    </location>
</feature>
<dbReference type="NCBIfam" id="TIGR01485">
    <property type="entry name" value="SPP_plant-cyano"/>
    <property type="match status" value="1"/>
</dbReference>
<proteinExistence type="inferred from homology"/>
<dbReference type="Gene3D" id="3.90.1070.10">
    <property type="match status" value="1"/>
</dbReference>
<dbReference type="AlphaFoldDB" id="A0A1U7IGD7"/>
<dbReference type="GO" id="GO:0000287">
    <property type="term" value="F:magnesium ion binding"/>
    <property type="evidence" value="ECO:0007669"/>
    <property type="project" value="InterPro"/>
</dbReference>
<protein>
    <recommendedName>
        <fullName evidence="4">sucrose-phosphate phosphatase</fullName>
        <ecNumber evidence="4">3.1.3.24</ecNumber>
    </recommendedName>
</protein>
<dbReference type="SFLD" id="SFLDG01140">
    <property type="entry name" value="C2.B:_Phosphomannomutase_and_P"/>
    <property type="match status" value="1"/>
</dbReference>
<reference evidence="8 9" key="1">
    <citation type="submission" date="2016-11" db="EMBL/GenBank/DDBJ databases">
        <title>Draft Genome Sequences of Nine Cyanobacterial Strains from Diverse Habitats.</title>
        <authorList>
            <person name="Zhu T."/>
            <person name="Hou S."/>
            <person name="Lu X."/>
            <person name="Hess W.R."/>
        </authorList>
    </citation>
    <scope>NUCLEOTIDE SEQUENCE [LARGE SCALE GENOMIC DNA]</scope>
    <source>
        <strain evidence="8 9">IAM M-71</strain>
    </source>
</reference>
<dbReference type="PANTHER" id="PTHR46521">
    <property type="entry name" value="SUCROSE-PHOSPHATASE 2-RELATED"/>
    <property type="match status" value="1"/>
</dbReference>
<dbReference type="InterPro" id="IPR036412">
    <property type="entry name" value="HAD-like_sf"/>
</dbReference>
<dbReference type="PANTHER" id="PTHR46521:SF4">
    <property type="entry name" value="SUCROSE-PHOSPHATASE 2-RELATED"/>
    <property type="match status" value="1"/>
</dbReference>
<evidence type="ECO:0000313" key="9">
    <source>
        <dbReference type="Proteomes" id="UP000185860"/>
    </source>
</evidence>
<evidence type="ECO:0000256" key="1">
    <source>
        <dbReference type="ARBA" id="ARBA00001946"/>
    </source>
</evidence>
<gene>
    <name evidence="8" type="ORF">NIES2119_18865</name>
</gene>
<evidence type="ECO:0000313" key="8">
    <source>
        <dbReference type="EMBL" id="OKH36077.1"/>
    </source>
</evidence>
<dbReference type="GO" id="GO:0050307">
    <property type="term" value="F:sucrose-phosphate phosphatase activity"/>
    <property type="evidence" value="ECO:0007669"/>
    <property type="project" value="UniProtKB-EC"/>
</dbReference>
<dbReference type="Proteomes" id="UP000185860">
    <property type="component" value="Unassembled WGS sequence"/>
</dbReference>
<comment type="catalytic activity">
    <reaction evidence="6">
        <text>sucrose 6(F)-phosphate + H2O = sucrose + phosphate</text>
        <dbReference type="Rhea" id="RHEA:19289"/>
        <dbReference type="ChEBI" id="CHEBI:15377"/>
        <dbReference type="ChEBI" id="CHEBI:17992"/>
        <dbReference type="ChEBI" id="CHEBI:43474"/>
        <dbReference type="ChEBI" id="CHEBI:57723"/>
        <dbReference type="EC" id="3.1.3.24"/>
    </reaction>
</comment>
<dbReference type="InterPro" id="IPR051518">
    <property type="entry name" value="Sucrose_Phosphatase"/>
</dbReference>
<dbReference type="NCBIfam" id="TIGR01482">
    <property type="entry name" value="SPP-subfamily"/>
    <property type="match status" value="1"/>
</dbReference>
<organism evidence="8 9">
    <name type="scientific">[Phormidium ambiguum] IAM M-71</name>
    <dbReference type="NCBI Taxonomy" id="454136"/>
    <lineage>
        <taxon>Bacteria</taxon>
        <taxon>Bacillati</taxon>
        <taxon>Cyanobacteriota</taxon>
        <taxon>Cyanophyceae</taxon>
        <taxon>Oscillatoriophycideae</taxon>
        <taxon>Aerosakkonematales</taxon>
        <taxon>Aerosakkonemataceae</taxon>
        <taxon>Floridanema</taxon>
    </lineage>
</organism>
<dbReference type="InterPro" id="IPR023214">
    <property type="entry name" value="HAD_sf"/>
</dbReference>
<evidence type="ECO:0000256" key="4">
    <source>
        <dbReference type="ARBA" id="ARBA00013112"/>
    </source>
</evidence>
<accession>A0A1U7IGD7</accession>
<comment type="cofactor">
    <cofactor evidence="1">
        <name>Mg(2+)</name>
        <dbReference type="ChEBI" id="CHEBI:18420"/>
    </cofactor>
</comment>
<dbReference type="GO" id="GO:0005986">
    <property type="term" value="P:sucrose biosynthetic process"/>
    <property type="evidence" value="ECO:0007669"/>
    <property type="project" value="UniProtKB-UniPathway"/>
</dbReference>
<dbReference type="SUPFAM" id="SSF56784">
    <property type="entry name" value="HAD-like"/>
    <property type="match status" value="1"/>
</dbReference>
<dbReference type="Pfam" id="PF05116">
    <property type="entry name" value="S6PP"/>
    <property type="match status" value="1"/>
</dbReference>
<dbReference type="SFLD" id="SFLDS00003">
    <property type="entry name" value="Haloacid_Dehalogenase"/>
    <property type="match status" value="1"/>
</dbReference>
<evidence type="ECO:0000256" key="3">
    <source>
        <dbReference type="ARBA" id="ARBA00007211"/>
    </source>
</evidence>
<dbReference type="NCBIfam" id="TIGR01484">
    <property type="entry name" value="HAD-SF-IIB"/>
    <property type="match status" value="1"/>
</dbReference>
<dbReference type="SFLD" id="SFLDG01141">
    <property type="entry name" value="C2.B.1:_Sucrose_Phosphatase_Li"/>
    <property type="match status" value="1"/>
</dbReference>
<dbReference type="UniPathway" id="UPA00371">
    <property type="reaction ID" value="UER00546"/>
</dbReference>
<evidence type="ECO:0000256" key="5">
    <source>
        <dbReference type="ARBA" id="ARBA00022801"/>
    </source>
</evidence>